<dbReference type="InterPro" id="IPR029058">
    <property type="entry name" value="AB_hydrolase_fold"/>
</dbReference>
<dbReference type="SUPFAM" id="SSF49452">
    <property type="entry name" value="Starch-binding domain-like"/>
    <property type="match status" value="1"/>
</dbReference>
<dbReference type="EMBL" id="QKLU01000003">
    <property type="protein sequence ID" value="PYF74720.1"/>
    <property type="molecule type" value="Genomic_DNA"/>
</dbReference>
<dbReference type="PANTHER" id="PTHR48098:SF6">
    <property type="entry name" value="FERRI-BACILLIBACTIN ESTERASE BESA"/>
    <property type="match status" value="1"/>
</dbReference>
<accession>A0A318UGU8</accession>
<comment type="caution">
    <text evidence="2">The sequence shown here is derived from an EMBL/GenBank/DDBJ whole genome shotgun (WGS) entry which is preliminary data.</text>
</comment>
<keyword evidence="3" id="KW-1185">Reference proteome</keyword>
<dbReference type="Pfam" id="PF00686">
    <property type="entry name" value="CBM_20"/>
    <property type="match status" value="1"/>
</dbReference>
<feature type="domain" description="CBM20" evidence="1">
    <location>
        <begin position="19"/>
        <end position="158"/>
    </location>
</feature>
<dbReference type="InterPro" id="IPR050583">
    <property type="entry name" value="Mycobacterial_A85_antigen"/>
</dbReference>
<dbReference type="Proteomes" id="UP000248198">
    <property type="component" value="Unassembled WGS sequence"/>
</dbReference>
<reference evidence="2 3" key="1">
    <citation type="submission" date="2018-06" db="EMBL/GenBank/DDBJ databases">
        <title>Genomic Encyclopedia of Archaeal and Bacterial Type Strains, Phase II (KMG-II): from individual species to whole genera.</title>
        <authorList>
            <person name="Goeker M."/>
        </authorList>
    </citation>
    <scope>NUCLEOTIDE SEQUENCE [LARGE SCALE GENOMIC DNA]</scope>
    <source>
        <strain evidence="2 3">DSM 27372</strain>
    </source>
</reference>
<dbReference type="PANTHER" id="PTHR48098">
    <property type="entry name" value="ENTEROCHELIN ESTERASE-RELATED"/>
    <property type="match status" value="1"/>
</dbReference>
<evidence type="ECO:0000259" key="1">
    <source>
        <dbReference type="PROSITE" id="PS51166"/>
    </source>
</evidence>
<dbReference type="OrthoDB" id="9803578at2"/>
<dbReference type="AlphaFoldDB" id="A0A318UGU8"/>
<organism evidence="2 3">
    <name type="scientific">Pedobacter nutrimenti</name>
    <dbReference type="NCBI Taxonomy" id="1241337"/>
    <lineage>
        <taxon>Bacteria</taxon>
        <taxon>Pseudomonadati</taxon>
        <taxon>Bacteroidota</taxon>
        <taxon>Sphingobacteriia</taxon>
        <taxon>Sphingobacteriales</taxon>
        <taxon>Sphingobacteriaceae</taxon>
        <taxon>Pedobacter</taxon>
    </lineage>
</organism>
<dbReference type="Gene3D" id="2.60.40.10">
    <property type="entry name" value="Immunoglobulins"/>
    <property type="match status" value="1"/>
</dbReference>
<sequence length="376" mass="43081">MNVKSIFIFLSCILWIPGLLSAQQVKLTIQVKTPKNTPIKDSLLVIGNQDVWGNWIYPKSRSMQKINDSTWQQSNTFPAGTTVHFKVTRGSYYKEAVYNNTGVPQEIALQLKKDTTIVLKPSNWNDLYQRSITGTVRYHHNFSSPLLKNTRNIVVWLPPSYFSSPGKRYPVLYAHDGQNIFDHTNGAGEEWHMDETADSLMKKNKIEEFIIVGIANTKDRWIEYSGTPEGYNYVKFIATELKPFIDGHYRTKKDKANTAAIGSSMGGLISFYMVWLYPEVFSKAACLSSGFYFDEGDILAKCLASTSRLNGSRLYLDCGGLDLDKDFLPDNQRMRQVLSANRSIQLLYKYFPNDKHNEYAWARRLYIPFLFLFGKS</sequence>
<gene>
    <name evidence="2" type="ORF">B0O44_103166</name>
</gene>
<dbReference type="GO" id="GO:2001070">
    <property type="term" value="F:starch binding"/>
    <property type="evidence" value="ECO:0007669"/>
    <property type="project" value="InterPro"/>
</dbReference>
<dbReference type="Gene3D" id="3.40.50.1820">
    <property type="entry name" value="alpha/beta hydrolase"/>
    <property type="match status" value="1"/>
</dbReference>
<dbReference type="InterPro" id="IPR002044">
    <property type="entry name" value="CBM20"/>
</dbReference>
<proteinExistence type="predicted"/>
<name>A0A318UGU8_9SPHI</name>
<protein>
    <submittedName>
        <fullName evidence="2">Enterochelin esterase-like enzyme</fullName>
    </submittedName>
</protein>
<dbReference type="InterPro" id="IPR013784">
    <property type="entry name" value="Carb-bd-like_fold"/>
</dbReference>
<dbReference type="InterPro" id="IPR013783">
    <property type="entry name" value="Ig-like_fold"/>
</dbReference>
<dbReference type="SUPFAM" id="SSF53474">
    <property type="entry name" value="alpha/beta-Hydrolases"/>
    <property type="match status" value="1"/>
</dbReference>
<dbReference type="Pfam" id="PF00756">
    <property type="entry name" value="Esterase"/>
    <property type="match status" value="1"/>
</dbReference>
<dbReference type="InterPro" id="IPR000801">
    <property type="entry name" value="Esterase-like"/>
</dbReference>
<dbReference type="PROSITE" id="PS51166">
    <property type="entry name" value="CBM20"/>
    <property type="match status" value="1"/>
</dbReference>
<evidence type="ECO:0000313" key="2">
    <source>
        <dbReference type="EMBL" id="PYF74720.1"/>
    </source>
</evidence>
<dbReference type="RefSeq" id="WP_110829451.1">
    <property type="nucleotide sequence ID" value="NZ_QKLU01000003.1"/>
</dbReference>
<evidence type="ECO:0000313" key="3">
    <source>
        <dbReference type="Proteomes" id="UP000248198"/>
    </source>
</evidence>